<feature type="domain" description="RRM" evidence="10">
    <location>
        <begin position="221"/>
        <end position="299"/>
    </location>
</feature>
<dbReference type="PANTHER" id="PTHR48025:SF14">
    <property type="entry name" value="NUCLEOTIDE-BINDING ALPHA-BETA PLAIT DOMAIN-CONTAINING PROTEIN-RELATED"/>
    <property type="match status" value="1"/>
</dbReference>
<dbReference type="Pfam" id="PF00076">
    <property type="entry name" value="RRM_1"/>
    <property type="match status" value="2"/>
</dbReference>
<sequence length="307" mass="33344">MSITTMPAFKFLTVAESCLLSQPSLFSSKTRYPILSNSLKTLKLQLPCSNSSPFSPSLLSTTHRSPLLTFVAQTSDWAQQEEEGGAAWENEGEPTWANEDSDETEGGEEVVASAEPSEDLKIFVGNLPWDVESENLAMLFEEAGSVEFAEVIYNKATNQSRGFGFVIMSTAEDLEKALNKFSGYELDGRVLTVNKATPKEARPERPPRTFGSGSGSRDSGLSVYVGNLPWSVDAARLEEIFREHGNVENARIVMDRETGRSRGFGFVTMSSEADINGAIAALDGQSLDGRTIRVSVAEGRSGGRSSF</sequence>
<dbReference type="InterPro" id="IPR048289">
    <property type="entry name" value="RRM2_NsCP33-like"/>
</dbReference>
<dbReference type="CDD" id="cd21608">
    <property type="entry name" value="RRM2_NsCP33_like"/>
    <property type="match status" value="1"/>
</dbReference>
<keyword evidence="5" id="KW-0677">Repeat</keyword>
<organism evidence="11">
    <name type="scientific">Lotus japonicus</name>
    <name type="common">Lotus corniculatus var. japonicus</name>
    <dbReference type="NCBI Taxonomy" id="34305"/>
    <lineage>
        <taxon>Eukaryota</taxon>
        <taxon>Viridiplantae</taxon>
        <taxon>Streptophyta</taxon>
        <taxon>Embryophyta</taxon>
        <taxon>Tracheophyta</taxon>
        <taxon>Spermatophyta</taxon>
        <taxon>Magnoliopsida</taxon>
        <taxon>eudicotyledons</taxon>
        <taxon>Gunneridae</taxon>
        <taxon>Pentapetalae</taxon>
        <taxon>rosids</taxon>
        <taxon>fabids</taxon>
        <taxon>Fabales</taxon>
        <taxon>Fabaceae</taxon>
        <taxon>Papilionoideae</taxon>
        <taxon>50 kb inversion clade</taxon>
        <taxon>NPAAA clade</taxon>
        <taxon>Hologalegina</taxon>
        <taxon>robinioid clade</taxon>
        <taxon>Loteae</taxon>
        <taxon>Lotus</taxon>
    </lineage>
</organism>
<evidence type="ECO:0000256" key="1">
    <source>
        <dbReference type="ARBA" id="ARBA00004229"/>
    </source>
</evidence>
<dbReference type="GO" id="GO:1990904">
    <property type="term" value="C:ribonucleoprotein complex"/>
    <property type="evidence" value="ECO:0007669"/>
    <property type="project" value="UniProtKB-KW"/>
</dbReference>
<keyword evidence="3" id="KW-0934">Plastid</keyword>
<keyword evidence="2" id="KW-0150">Chloroplast</keyword>
<dbReference type="InterPro" id="IPR012677">
    <property type="entry name" value="Nucleotide-bd_a/b_plait_sf"/>
</dbReference>
<feature type="compositionally biased region" description="Basic and acidic residues" evidence="9">
    <location>
        <begin position="197"/>
        <end position="207"/>
    </location>
</feature>
<proteinExistence type="evidence at transcript level"/>
<accession>I3T4E2</accession>
<evidence type="ECO:0000256" key="3">
    <source>
        <dbReference type="ARBA" id="ARBA00022640"/>
    </source>
</evidence>
<name>I3T4E2_LOTJA</name>
<evidence type="ECO:0000256" key="8">
    <source>
        <dbReference type="PROSITE-ProRule" id="PRU00176"/>
    </source>
</evidence>
<dbReference type="SMART" id="SM00360">
    <property type="entry name" value="RRM"/>
    <property type="match status" value="2"/>
</dbReference>
<dbReference type="GO" id="GO:0003729">
    <property type="term" value="F:mRNA binding"/>
    <property type="evidence" value="ECO:0007669"/>
    <property type="project" value="TreeGrafter"/>
</dbReference>
<evidence type="ECO:0000259" key="10">
    <source>
        <dbReference type="PROSITE" id="PS50102"/>
    </source>
</evidence>
<keyword evidence="6 8" id="KW-0694">RNA-binding</keyword>
<dbReference type="Gene3D" id="3.30.70.330">
    <property type="match status" value="2"/>
</dbReference>
<keyword evidence="7" id="KW-0687">Ribonucleoprotein</keyword>
<reference evidence="11" key="1">
    <citation type="submission" date="2012-05" db="EMBL/GenBank/DDBJ databases">
        <authorList>
            <person name="Krishnakumar V."/>
            <person name="Cheung F."/>
            <person name="Xiao Y."/>
            <person name="Chan A."/>
            <person name="Moskal W.A."/>
            <person name="Town C.D."/>
        </authorList>
    </citation>
    <scope>NUCLEOTIDE SEQUENCE</scope>
</reference>
<feature type="region of interest" description="Disordered" evidence="9">
    <location>
        <begin position="196"/>
        <end position="218"/>
    </location>
</feature>
<dbReference type="GO" id="GO:0006397">
    <property type="term" value="P:mRNA processing"/>
    <property type="evidence" value="ECO:0007669"/>
    <property type="project" value="UniProtKB-KW"/>
</dbReference>
<evidence type="ECO:0000256" key="7">
    <source>
        <dbReference type="ARBA" id="ARBA00023274"/>
    </source>
</evidence>
<evidence type="ECO:0000313" key="11">
    <source>
        <dbReference type="EMBL" id="AFK47384.1"/>
    </source>
</evidence>
<dbReference type="InterPro" id="IPR050502">
    <property type="entry name" value="Euk_RNA-bind_prot"/>
</dbReference>
<dbReference type="AlphaFoldDB" id="I3T4E2"/>
<feature type="domain" description="RRM" evidence="10">
    <location>
        <begin position="120"/>
        <end position="198"/>
    </location>
</feature>
<evidence type="ECO:0000256" key="2">
    <source>
        <dbReference type="ARBA" id="ARBA00022528"/>
    </source>
</evidence>
<evidence type="ECO:0000256" key="5">
    <source>
        <dbReference type="ARBA" id="ARBA00022737"/>
    </source>
</evidence>
<protein>
    <recommendedName>
        <fullName evidence="10">RRM domain-containing protein</fullName>
    </recommendedName>
</protein>
<evidence type="ECO:0000256" key="9">
    <source>
        <dbReference type="SAM" id="MobiDB-lite"/>
    </source>
</evidence>
<dbReference type="PANTHER" id="PTHR48025">
    <property type="entry name" value="OS02G0815200 PROTEIN"/>
    <property type="match status" value="1"/>
</dbReference>
<dbReference type="InterPro" id="IPR035979">
    <property type="entry name" value="RBD_domain_sf"/>
</dbReference>
<dbReference type="SUPFAM" id="SSF54928">
    <property type="entry name" value="RNA-binding domain, RBD"/>
    <property type="match status" value="2"/>
</dbReference>
<dbReference type="GO" id="GO:1901259">
    <property type="term" value="P:chloroplast rRNA processing"/>
    <property type="evidence" value="ECO:0007669"/>
    <property type="project" value="TreeGrafter"/>
</dbReference>
<feature type="region of interest" description="Disordered" evidence="9">
    <location>
        <begin position="79"/>
        <end position="115"/>
    </location>
</feature>
<comment type="subcellular location">
    <subcellularLocation>
        <location evidence="1">Plastid</location>
        <location evidence="1">Chloroplast</location>
    </subcellularLocation>
</comment>
<dbReference type="GO" id="GO:0009535">
    <property type="term" value="C:chloroplast thylakoid membrane"/>
    <property type="evidence" value="ECO:0007669"/>
    <property type="project" value="TreeGrafter"/>
</dbReference>
<keyword evidence="4" id="KW-0507">mRNA processing</keyword>
<evidence type="ECO:0000256" key="4">
    <source>
        <dbReference type="ARBA" id="ARBA00022664"/>
    </source>
</evidence>
<dbReference type="InterPro" id="IPR000504">
    <property type="entry name" value="RRM_dom"/>
</dbReference>
<feature type="compositionally biased region" description="Acidic residues" evidence="9">
    <location>
        <begin position="99"/>
        <end position="108"/>
    </location>
</feature>
<dbReference type="PROSITE" id="PS50102">
    <property type="entry name" value="RRM"/>
    <property type="match status" value="2"/>
</dbReference>
<evidence type="ECO:0000256" key="6">
    <source>
        <dbReference type="ARBA" id="ARBA00022884"/>
    </source>
</evidence>
<dbReference type="EMBL" id="BT147590">
    <property type="protein sequence ID" value="AFK47384.1"/>
    <property type="molecule type" value="mRNA"/>
</dbReference>